<dbReference type="Pfam" id="PF00999">
    <property type="entry name" value="Na_H_Exchanger"/>
    <property type="match status" value="1"/>
</dbReference>
<gene>
    <name evidence="12" type="ordered locus">TON_1720</name>
</gene>
<evidence type="ECO:0000256" key="7">
    <source>
        <dbReference type="ARBA" id="ARBA00023065"/>
    </source>
</evidence>
<dbReference type="PANTHER" id="PTHR43562:SF3">
    <property type="entry name" value="SODIUM ION_PROTON EXCHANGER (EUROFUNG)"/>
    <property type="match status" value="1"/>
</dbReference>
<feature type="transmembrane region" description="Helical" evidence="10">
    <location>
        <begin position="286"/>
        <end position="314"/>
    </location>
</feature>
<feature type="transmembrane region" description="Helical" evidence="10">
    <location>
        <begin position="145"/>
        <end position="166"/>
    </location>
</feature>
<evidence type="ECO:0000259" key="11">
    <source>
        <dbReference type="Pfam" id="PF00999"/>
    </source>
</evidence>
<feature type="transmembrane region" description="Helical" evidence="10">
    <location>
        <begin position="52"/>
        <end position="70"/>
    </location>
</feature>
<keyword evidence="2" id="KW-0813">Transport</keyword>
<feature type="transmembrane region" description="Helical" evidence="10">
    <location>
        <begin position="24"/>
        <end position="46"/>
    </location>
</feature>
<dbReference type="InterPro" id="IPR006153">
    <property type="entry name" value="Cation/H_exchanger_TM"/>
</dbReference>
<proteinExistence type="predicted"/>
<evidence type="ECO:0000256" key="8">
    <source>
        <dbReference type="ARBA" id="ARBA00023136"/>
    </source>
</evidence>
<evidence type="ECO:0000313" key="13">
    <source>
        <dbReference type="Proteomes" id="UP000002727"/>
    </source>
</evidence>
<name>B6YUY2_THEON</name>
<feature type="transmembrane region" description="Helical" evidence="10">
    <location>
        <begin position="262"/>
        <end position="280"/>
    </location>
</feature>
<evidence type="ECO:0000256" key="9">
    <source>
        <dbReference type="ARBA" id="ARBA00023201"/>
    </source>
</evidence>
<keyword evidence="8 10" id="KW-0472">Membrane</keyword>
<keyword evidence="5 10" id="KW-1133">Transmembrane helix</keyword>
<dbReference type="InterPro" id="IPR038770">
    <property type="entry name" value="Na+/solute_symporter_sf"/>
</dbReference>
<feature type="transmembrane region" description="Helical" evidence="10">
    <location>
        <begin position="352"/>
        <end position="373"/>
    </location>
</feature>
<dbReference type="GO" id="GO:0015297">
    <property type="term" value="F:antiporter activity"/>
    <property type="evidence" value="ECO:0007669"/>
    <property type="project" value="UniProtKB-KW"/>
</dbReference>
<organism evidence="12 13">
    <name type="scientific">Thermococcus onnurineus (strain NA1)</name>
    <dbReference type="NCBI Taxonomy" id="523850"/>
    <lineage>
        <taxon>Archaea</taxon>
        <taxon>Methanobacteriati</taxon>
        <taxon>Methanobacteriota</taxon>
        <taxon>Thermococci</taxon>
        <taxon>Thermococcales</taxon>
        <taxon>Thermococcaceae</taxon>
        <taxon>Thermococcus</taxon>
    </lineage>
</organism>
<dbReference type="GO" id="GO:0006814">
    <property type="term" value="P:sodium ion transport"/>
    <property type="evidence" value="ECO:0007669"/>
    <property type="project" value="UniProtKB-KW"/>
</dbReference>
<reference evidence="12 13" key="1">
    <citation type="journal article" date="2008" name="J. Bacteriol.">
        <title>The complete genome sequence of Thermococcus onnurineus NA1 reveals a mixed heterotrophic and carboxydotrophic metabolism.</title>
        <authorList>
            <person name="Lee H.S."/>
            <person name="Kang S.G."/>
            <person name="Bae S.S."/>
            <person name="Lim J.K."/>
            <person name="Cho Y."/>
            <person name="Kim Y.J."/>
            <person name="Jeon J.H."/>
            <person name="Cha S.S."/>
            <person name="Kwon K.K."/>
            <person name="Kim H.T."/>
            <person name="Park C.J."/>
            <person name="Lee H.W."/>
            <person name="Kim S.I."/>
            <person name="Chun J."/>
            <person name="Colwell R.R."/>
            <person name="Kim S.J."/>
            <person name="Lee J.H."/>
        </authorList>
    </citation>
    <scope>NUCLEOTIDE SEQUENCE [LARGE SCALE GENOMIC DNA]</scope>
    <source>
        <strain evidence="12 13">NA1</strain>
    </source>
</reference>
<dbReference type="RefSeq" id="WP_012572682.1">
    <property type="nucleotide sequence ID" value="NC_011529.1"/>
</dbReference>
<keyword evidence="6" id="KW-0915">Sodium</keyword>
<feature type="transmembrane region" description="Helical" evidence="10">
    <location>
        <begin position="233"/>
        <end position="250"/>
    </location>
</feature>
<accession>B6YUY2</accession>
<dbReference type="AlphaFoldDB" id="B6YUY2"/>
<evidence type="ECO:0000256" key="5">
    <source>
        <dbReference type="ARBA" id="ARBA00022989"/>
    </source>
</evidence>
<dbReference type="GO" id="GO:1902600">
    <property type="term" value="P:proton transmembrane transport"/>
    <property type="evidence" value="ECO:0007669"/>
    <property type="project" value="InterPro"/>
</dbReference>
<evidence type="ECO:0000256" key="4">
    <source>
        <dbReference type="ARBA" id="ARBA00022692"/>
    </source>
</evidence>
<keyword evidence="7" id="KW-0406">Ion transport</keyword>
<dbReference type="GO" id="GO:0016020">
    <property type="term" value="C:membrane"/>
    <property type="evidence" value="ECO:0007669"/>
    <property type="project" value="UniProtKB-SubCell"/>
</dbReference>
<feature type="transmembrane region" description="Helical" evidence="10">
    <location>
        <begin position="178"/>
        <end position="196"/>
    </location>
</feature>
<dbReference type="OrthoDB" id="12029at2157"/>
<dbReference type="KEGG" id="ton:TON_1720"/>
<keyword evidence="3" id="KW-0050">Antiport</keyword>
<evidence type="ECO:0000256" key="2">
    <source>
        <dbReference type="ARBA" id="ARBA00022448"/>
    </source>
</evidence>
<dbReference type="Gene3D" id="1.20.1530.20">
    <property type="match status" value="1"/>
</dbReference>
<dbReference type="GeneID" id="7017389"/>
<feature type="transmembrane region" description="Helical" evidence="10">
    <location>
        <begin position="82"/>
        <end position="102"/>
    </location>
</feature>
<dbReference type="PANTHER" id="PTHR43562">
    <property type="entry name" value="NAPA-TYPE SODIUM/HYDROGEN ANTIPORTER"/>
    <property type="match status" value="1"/>
</dbReference>
<feature type="transmembrane region" description="Helical" evidence="10">
    <location>
        <begin position="114"/>
        <end position="133"/>
    </location>
</feature>
<dbReference type="Proteomes" id="UP000002727">
    <property type="component" value="Chromosome"/>
</dbReference>
<evidence type="ECO:0000256" key="3">
    <source>
        <dbReference type="ARBA" id="ARBA00022449"/>
    </source>
</evidence>
<evidence type="ECO:0000256" key="10">
    <source>
        <dbReference type="SAM" id="Phobius"/>
    </source>
</evidence>
<keyword evidence="4 10" id="KW-0812">Transmembrane</keyword>
<evidence type="ECO:0000313" key="12">
    <source>
        <dbReference type="EMBL" id="ACJ17210.1"/>
    </source>
</evidence>
<feature type="domain" description="Cation/H+ exchanger transmembrane" evidence="11">
    <location>
        <begin position="12"/>
        <end position="375"/>
    </location>
</feature>
<evidence type="ECO:0000256" key="6">
    <source>
        <dbReference type="ARBA" id="ARBA00023053"/>
    </source>
</evidence>
<keyword evidence="9" id="KW-0739">Sodium transport</keyword>
<dbReference type="eggNOG" id="arCOG01953">
    <property type="taxonomic scope" value="Archaea"/>
</dbReference>
<evidence type="ECO:0000256" key="1">
    <source>
        <dbReference type="ARBA" id="ARBA00004141"/>
    </source>
</evidence>
<protein>
    <submittedName>
        <fullName evidence="12">NapA-type sodium/hydrogen antiporter</fullName>
    </submittedName>
</protein>
<dbReference type="EMBL" id="CP000855">
    <property type="protein sequence ID" value="ACJ17210.1"/>
    <property type="molecule type" value="Genomic_DNA"/>
</dbReference>
<dbReference type="STRING" id="523850.TON_1720"/>
<sequence>MDVFLELAVILITAKLAGYISSRLGLPAALGQIVGGILLGPSLLNFVTYDEGIRLIADLGVVMLLFLAGLETDIEEFKRVGLPAFLIAVLGVAIPFLLGYAIAFKWGYPQMQALFLGGVMTATSVSLTVNVLMELKKLRTRVGTTILAAAVVDDVLGIIILTILVAINTKGTVYAKDIEIILMEIAAFFVLSYLFGKRAIKKLLNTSHRINLPETVTTVALVVMLFFAYLAEYFQIAAITGAYLAGILVAGSGDARKITDKIITIGYAFFIPIFLVGVGAETNAKVIFTAGTFAFVYSLLAVIGKVLGCGVGALLSKFKPEEALQIGIGMIPRMEVGLIMANIGLVEGVLDRAAFSMAIAMVMATTLVTPPLLKWAFTRD</sequence>
<dbReference type="HOGENOM" id="CLU_005126_7_1_2"/>
<comment type="subcellular location">
    <subcellularLocation>
        <location evidence="1">Membrane</location>
        <topology evidence="1">Multi-pass membrane protein</topology>
    </subcellularLocation>
</comment>
<dbReference type="PATRIC" id="fig|523850.10.peg.1734"/>
<keyword evidence="13" id="KW-1185">Reference proteome</keyword>